<dbReference type="PANTHER" id="PTHR44229:SF4">
    <property type="entry name" value="15-HYDROXYPROSTAGLANDIN DEHYDROGENASE [NAD(+)]"/>
    <property type="match status" value="1"/>
</dbReference>
<feature type="domain" description="Ketoreductase" evidence="4">
    <location>
        <begin position="17"/>
        <end position="187"/>
    </location>
</feature>
<dbReference type="InterPro" id="IPR036291">
    <property type="entry name" value="NAD(P)-bd_dom_sf"/>
</dbReference>
<dbReference type="CDD" id="cd05233">
    <property type="entry name" value="SDR_c"/>
    <property type="match status" value="1"/>
</dbReference>
<sequence length="187" mass="19960">MPSKYKARNAAAALENKVVIVTGAAGAIGKLLAERLVACNASVLMVDINPAVEQQAVVLNAQRDKAAAWMACDLCQPQEIRKCIDYAVSHFGCVDVVVNNAGIINTASLFRQPDHTDLERVIRLNLLAPMEGTRVAVKYFQDSGRPGVVLNTASVAGLTPVSFMETYGTSKAGLLFFTAACKELAPH</sequence>
<protein>
    <recommendedName>
        <fullName evidence="4">Ketoreductase domain-containing protein</fullName>
    </recommendedName>
</protein>
<dbReference type="InterPro" id="IPR002347">
    <property type="entry name" value="SDR_fam"/>
</dbReference>
<dbReference type="InterPro" id="IPR057326">
    <property type="entry name" value="KR_dom"/>
</dbReference>
<keyword evidence="2" id="KW-0560">Oxidoreductase</keyword>
<organism evidence="5 6">
    <name type="scientific">Coemansia biformis</name>
    <dbReference type="NCBI Taxonomy" id="1286918"/>
    <lineage>
        <taxon>Eukaryota</taxon>
        <taxon>Fungi</taxon>
        <taxon>Fungi incertae sedis</taxon>
        <taxon>Zoopagomycota</taxon>
        <taxon>Kickxellomycotina</taxon>
        <taxon>Kickxellomycetes</taxon>
        <taxon>Kickxellales</taxon>
        <taxon>Kickxellaceae</taxon>
        <taxon>Coemansia</taxon>
    </lineage>
</organism>
<gene>
    <name evidence="5" type="ORF">LPJ61_002835</name>
</gene>
<evidence type="ECO:0000256" key="2">
    <source>
        <dbReference type="ARBA" id="ARBA00023002"/>
    </source>
</evidence>
<feature type="non-terminal residue" evidence="5">
    <location>
        <position position="187"/>
    </location>
</feature>
<dbReference type="PRINTS" id="PR00080">
    <property type="entry name" value="SDRFAMILY"/>
</dbReference>
<evidence type="ECO:0000259" key="4">
    <source>
        <dbReference type="SMART" id="SM00822"/>
    </source>
</evidence>
<comment type="similarity">
    <text evidence="1 3">Belongs to the short-chain dehydrogenases/reductases (SDR) family.</text>
</comment>
<name>A0A9W8CZ85_9FUNG</name>
<keyword evidence="6" id="KW-1185">Reference proteome</keyword>
<dbReference type="SUPFAM" id="SSF51735">
    <property type="entry name" value="NAD(P)-binding Rossmann-fold domains"/>
    <property type="match status" value="1"/>
</dbReference>
<evidence type="ECO:0000313" key="6">
    <source>
        <dbReference type="Proteomes" id="UP001143981"/>
    </source>
</evidence>
<dbReference type="OrthoDB" id="5840532at2759"/>
<reference evidence="5" key="1">
    <citation type="submission" date="2022-07" db="EMBL/GenBank/DDBJ databases">
        <title>Phylogenomic reconstructions and comparative analyses of Kickxellomycotina fungi.</title>
        <authorList>
            <person name="Reynolds N.K."/>
            <person name="Stajich J.E."/>
            <person name="Barry K."/>
            <person name="Grigoriev I.V."/>
            <person name="Crous P."/>
            <person name="Smith M.E."/>
        </authorList>
    </citation>
    <scope>NUCLEOTIDE SEQUENCE</scope>
    <source>
        <strain evidence="5">BCRC 34381</strain>
    </source>
</reference>
<evidence type="ECO:0000256" key="1">
    <source>
        <dbReference type="ARBA" id="ARBA00006484"/>
    </source>
</evidence>
<dbReference type="AlphaFoldDB" id="A0A9W8CZ85"/>
<dbReference type="Pfam" id="PF00106">
    <property type="entry name" value="adh_short"/>
    <property type="match status" value="1"/>
</dbReference>
<dbReference type="PANTHER" id="PTHR44229">
    <property type="entry name" value="15-HYDROXYPROSTAGLANDIN DEHYDROGENASE [NAD(+)]"/>
    <property type="match status" value="1"/>
</dbReference>
<dbReference type="PRINTS" id="PR00081">
    <property type="entry name" value="GDHRDH"/>
</dbReference>
<dbReference type="GO" id="GO:0005737">
    <property type="term" value="C:cytoplasm"/>
    <property type="evidence" value="ECO:0007669"/>
    <property type="project" value="TreeGrafter"/>
</dbReference>
<proteinExistence type="inferred from homology"/>
<dbReference type="Gene3D" id="3.40.50.720">
    <property type="entry name" value="NAD(P)-binding Rossmann-like Domain"/>
    <property type="match status" value="1"/>
</dbReference>
<dbReference type="EMBL" id="JANBOI010000404">
    <property type="protein sequence ID" value="KAJ1730807.1"/>
    <property type="molecule type" value="Genomic_DNA"/>
</dbReference>
<dbReference type="SMART" id="SM00822">
    <property type="entry name" value="PKS_KR"/>
    <property type="match status" value="1"/>
</dbReference>
<comment type="caution">
    <text evidence="5">The sequence shown here is derived from an EMBL/GenBank/DDBJ whole genome shotgun (WGS) entry which is preliminary data.</text>
</comment>
<evidence type="ECO:0000256" key="3">
    <source>
        <dbReference type="RuleBase" id="RU000363"/>
    </source>
</evidence>
<dbReference type="Proteomes" id="UP001143981">
    <property type="component" value="Unassembled WGS sequence"/>
</dbReference>
<evidence type="ECO:0000313" key="5">
    <source>
        <dbReference type="EMBL" id="KAJ1730807.1"/>
    </source>
</evidence>
<accession>A0A9W8CZ85</accession>
<dbReference type="GO" id="GO:0016616">
    <property type="term" value="F:oxidoreductase activity, acting on the CH-OH group of donors, NAD or NADP as acceptor"/>
    <property type="evidence" value="ECO:0007669"/>
    <property type="project" value="TreeGrafter"/>
</dbReference>